<dbReference type="InterPro" id="IPR011009">
    <property type="entry name" value="Kinase-like_dom_sf"/>
</dbReference>
<gene>
    <name evidence="1" type="ORF">PNAL_LOCUS5745</name>
</gene>
<organism evidence="1 2">
    <name type="scientific">Penicillium nalgiovense</name>
    <dbReference type="NCBI Taxonomy" id="60175"/>
    <lineage>
        <taxon>Eukaryota</taxon>
        <taxon>Fungi</taxon>
        <taxon>Dikarya</taxon>
        <taxon>Ascomycota</taxon>
        <taxon>Pezizomycotina</taxon>
        <taxon>Eurotiomycetes</taxon>
        <taxon>Eurotiomycetidae</taxon>
        <taxon>Eurotiales</taxon>
        <taxon>Aspergillaceae</taxon>
        <taxon>Penicillium</taxon>
    </lineage>
</organism>
<reference evidence="1" key="1">
    <citation type="submission" date="2021-07" db="EMBL/GenBank/DDBJ databases">
        <authorList>
            <person name="Branca A.L. A."/>
        </authorList>
    </citation>
    <scope>NUCLEOTIDE SEQUENCE</scope>
</reference>
<proteinExistence type="predicted"/>
<dbReference type="AlphaFoldDB" id="A0A9W4HVK6"/>
<dbReference type="Gene3D" id="1.10.510.10">
    <property type="entry name" value="Transferase(Phosphotransferase) domain 1"/>
    <property type="match status" value="1"/>
</dbReference>
<evidence type="ECO:0000313" key="1">
    <source>
        <dbReference type="EMBL" id="CAG8138201.1"/>
    </source>
</evidence>
<dbReference type="OrthoDB" id="4349275at2759"/>
<dbReference type="SUPFAM" id="SSF56112">
    <property type="entry name" value="Protein kinase-like (PK-like)"/>
    <property type="match status" value="1"/>
</dbReference>
<dbReference type="Proteomes" id="UP001153461">
    <property type="component" value="Unassembled WGS sequence"/>
</dbReference>
<sequence length="131" mass="15138">MLLAVVCRLLPRHHFPGRLFELFVGQPPFDTFLITPAILVGQVREMATDELPERWQHEWNTRNTGDVMPTESTGPNLQEWLEEVYFDSPLSPDLTREDIVRLGRIVGRLLHFEPSARASAKQVLDDPWFSE</sequence>
<dbReference type="EMBL" id="CAJVNV010000267">
    <property type="protein sequence ID" value="CAG8138201.1"/>
    <property type="molecule type" value="Genomic_DNA"/>
</dbReference>
<comment type="caution">
    <text evidence="1">The sequence shown here is derived from an EMBL/GenBank/DDBJ whole genome shotgun (WGS) entry which is preliminary data.</text>
</comment>
<accession>A0A9W4HVK6</accession>
<evidence type="ECO:0008006" key="3">
    <source>
        <dbReference type="Google" id="ProtNLM"/>
    </source>
</evidence>
<protein>
    <recommendedName>
        <fullName evidence="3">Protein kinase domain-containing protein</fullName>
    </recommendedName>
</protein>
<name>A0A9W4HVK6_PENNA</name>
<evidence type="ECO:0000313" key="2">
    <source>
        <dbReference type="Proteomes" id="UP001153461"/>
    </source>
</evidence>